<evidence type="ECO:0000313" key="2">
    <source>
        <dbReference type="EMBL" id="NYI91037.1"/>
    </source>
</evidence>
<organism evidence="2 3">
    <name type="scientific">Amycolatopsis endophytica</name>
    <dbReference type="NCBI Taxonomy" id="860233"/>
    <lineage>
        <taxon>Bacteria</taxon>
        <taxon>Bacillati</taxon>
        <taxon>Actinomycetota</taxon>
        <taxon>Actinomycetes</taxon>
        <taxon>Pseudonocardiales</taxon>
        <taxon>Pseudonocardiaceae</taxon>
        <taxon>Amycolatopsis</taxon>
    </lineage>
</organism>
<name>A0A853B8F4_9PSEU</name>
<protein>
    <recommendedName>
        <fullName evidence="1">Styrene monooxygenase StyA putative substrate binding domain-containing protein</fullName>
    </recommendedName>
</protein>
<feature type="domain" description="Styrene monooxygenase StyA putative substrate binding" evidence="1">
    <location>
        <begin position="147"/>
        <end position="257"/>
    </location>
</feature>
<gene>
    <name evidence="2" type="ORF">HNR02_004360</name>
</gene>
<dbReference type="RefSeq" id="WP_179774976.1">
    <property type="nucleotide sequence ID" value="NZ_JACCFK010000001.1"/>
</dbReference>
<evidence type="ECO:0000313" key="3">
    <source>
        <dbReference type="Proteomes" id="UP000549616"/>
    </source>
</evidence>
<dbReference type="AlphaFoldDB" id="A0A853B8F4"/>
<dbReference type="Gene3D" id="6.10.250.650">
    <property type="match status" value="1"/>
</dbReference>
<comment type="caution">
    <text evidence="2">The sequence shown here is derived from an EMBL/GenBank/DDBJ whole genome shotgun (WGS) entry which is preliminary data.</text>
</comment>
<dbReference type="InterPro" id="IPR041654">
    <property type="entry name" value="StyA_sbd"/>
</dbReference>
<dbReference type="SUPFAM" id="SSF51905">
    <property type="entry name" value="FAD/NAD(P)-binding domain"/>
    <property type="match status" value="1"/>
</dbReference>
<accession>A0A853B8F4</accession>
<dbReference type="InterPro" id="IPR036188">
    <property type="entry name" value="FAD/NAD-bd_sf"/>
</dbReference>
<keyword evidence="3" id="KW-1185">Reference proteome</keyword>
<dbReference type="Gene3D" id="3.30.9.40">
    <property type="match status" value="1"/>
</dbReference>
<reference evidence="2 3" key="1">
    <citation type="submission" date="2020-07" db="EMBL/GenBank/DDBJ databases">
        <title>Sequencing the genomes of 1000 actinobacteria strains.</title>
        <authorList>
            <person name="Klenk H.-P."/>
        </authorList>
    </citation>
    <scope>NUCLEOTIDE SEQUENCE [LARGE SCALE GENOMIC DNA]</scope>
    <source>
        <strain evidence="2 3">DSM 104006</strain>
    </source>
</reference>
<dbReference type="PRINTS" id="PR00420">
    <property type="entry name" value="RNGMNOXGNASE"/>
</dbReference>
<dbReference type="Pfam" id="PF17885">
    <property type="entry name" value="Smoa_sbd"/>
    <property type="match status" value="1"/>
</dbReference>
<dbReference type="Gene3D" id="3.50.50.60">
    <property type="entry name" value="FAD/NAD(P)-binding domain"/>
    <property type="match status" value="2"/>
</dbReference>
<sequence>MRKILIVGSGQSGLQLALSLQEHGYDVTVMSARTPDEIRAAWVTSTQCMFADALAIERAHGLNLWDDVAPRVAGQGLSMAGPDGERALNWIASWDGGPAQSIDQRVKMATWLELFEERGGNVVIHGVTTADLNGLAKLYDLVVVAAGKGELVQLFDRDASRSPYTVPQRKLSVSYVHGQEARPERPGTTDVWMNFIPGVGELINIPGYTLSGPCDIFFVAGLPGGPFDAFADRPPAAEQLRRHLELFRQYIPWEYERAKNAELTDGKAVLVGGYPPVVRHPVGELPSGAFVLGMADVVVANDPITGQGSNNAAKCAESYLGSILENEDRPFDRTWMQATFDRYWEHAQWVTKFTNAMLQPPPPHVQQILGAAQSNPKVAKRFVNGFNNPTDFQHWLFDPAKAEEFLASV</sequence>
<dbReference type="Proteomes" id="UP000549616">
    <property type="component" value="Unassembled WGS sequence"/>
</dbReference>
<dbReference type="EMBL" id="JACCFK010000001">
    <property type="protein sequence ID" value="NYI91037.1"/>
    <property type="molecule type" value="Genomic_DNA"/>
</dbReference>
<proteinExistence type="predicted"/>
<evidence type="ECO:0000259" key="1">
    <source>
        <dbReference type="Pfam" id="PF17885"/>
    </source>
</evidence>